<dbReference type="Proteomes" id="UP001597120">
    <property type="component" value="Unassembled WGS sequence"/>
</dbReference>
<evidence type="ECO:0000259" key="1">
    <source>
        <dbReference type="PROSITE" id="PS51819"/>
    </source>
</evidence>
<dbReference type="EMBL" id="JBHTIU010000104">
    <property type="protein sequence ID" value="MFD0872229.1"/>
    <property type="molecule type" value="Genomic_DNA"/>
</dbReference>
<dbReference type="PANTHER" id="PTHR39175">
    <property type="entry name" value="FAMILY PROTEIN, PUTATIVE (AFU_ORTHOLOGUE AFUA_3G15060)-RELATED"/>
    <property type="match status" value="1"/>
</dbReference>
<dbReference type="PANTHER" id="PTHR39175:SF1">
    <property type="entry name" value="FAMILY PROTEIN, PUTATIVE (AFU_ORTHOLOGUE AFUA_3G15060)-RELATED"/>
    <property type="match status" value="1"/>
</dbReference>
<dbReference type="InterPro" id="IPR029068">
    <property type="entry name" value="Glyas_Bleomycin-R_OHBP_Dase"/>
</dbReference>
<keyword evidence="3" id="KW-1185">Reference proteome</keyword>
<comment type="caution">
    <text evidence="2">The sequence shown here is derived from an EMBL/GenBank/DDBJ whole genome shotgun (WGS) entry which is preliminary data.</text>
</comment>
<dbReference type="Pfam" id="PF00903">
    <property type="entry name" value="Glyoxalase"/>
    <property type="match status" value="1"/>
</dbReference>
<gene>
    <name evidence="2" type="ORF">ACFQ03_24210</name>
</gene>
<dbReference type="RefSeq" id="WP_150959693.1">
    <property type="nucleotide sequence ID" value="NZ_JBHTIU010000104.1"/>
</dbReference>
<proteinExistence type="predicted"/>
<organism evidence="2 3">
    <name type="scientific">Paenibacillus residui</name>
    <dbReference type="NCBI Taxonomy" id="629724"/>
    <lineage>
        <taxon>Bacteria</taxon>
        <taxon>Bacillati</taxon>
        <taxon>Bacillota</taxon>
        <taxon>Bacilli</taxon>
        <taxon>Bacillales</taxon>
        <taxon>Paenibacillaceae</taxon>
        <taxon>Paenibacillus</taxon>
    </lineage>
</organism>
<dbReference type="InterPro" id="IPR004360">
    <property type="entry name" value="Glyas_Fos-R_dOase_dom"/>
</dbReference>
<dbReference type="SUPFAM" id="SSF54593">
    <property type="entry name" value="Glyoxalase/Bleomycin resistance protein/Dihydroxybiphenyl dioxygenase"/>
    <property type="match status" value="1"/>
</dbReference>
<feature type="domain" description="VOC" evidence="1">
    <location>
        <begin position="6"/>
        <end position="120"/>
    </location>
</feature>
<dbReference type="PROSITE" id="PS51819">
    <property type="entry name" value="VOC"/>
    <property type="match status" value="1"/>
</dbReference>
<name>A0ABW3DI60_9BACL</name>
<accession>A0ABW3DI60</accession>
<sequence>MFQWIGIDHVQIAVPAGCEEEARRFYGEILRMSELPKPAVLSHRGGVWFQCGHHQLHIGVQEDFHPATKAHPAFEVSDLNRLREQLSRHGVTMKEDVPLPGIFRVHVNDPFGNRLEFVETRKG</sequence>
<evidence type="ECO:0000313" key="3">
    <source>
        <dbReference type="Proteomes" id="UP001597120"/>
    </source>
</evidence>
<protein>
    <submittedName>
        <fullName evidence="2">VOC family protein</fullName>
    </submittedName>
</protein>
<dbReference type="Gene3D" id="3.10.180.10">
    <property type="entry name" value="2,3-Dihydroxybiphenyl 1,2-Dioxygenase, domain 1"/>
    <property type="match status" value="1"/>
</dbReference>
<evidence type="ECO:0000313" key="2">
    <source>
        <dbReference type="EMBL" id="MFD0872229.1"/>
    </source>
</evidence>
<reference evidence="3" key="1">
    <citation type="journal article" date="2019" name="Int. J. Syst. Evol. Microbiol.">
        <title>The Global Catalogue of Microorganisms (GCM) 10K type strain sequencing project: providing services to taxonomists for standard genome sequencing and annotation.</title>
        <authorList>
            <consortium name="The Broad Institute Genomics Platform"/>
            <consortium name="The Broad Institute Genome Sequencing Center for Infectious Disease"/>
            <person name="Wu L."/>
            <person name="Ma J."/>
        </authorList>
    </citation>
    <scope>NUCLEOTIDE SEQUENCE [LARGE SCALE GENOMIC DNA]</scope>
    <source>
        <strain evidence="3">CCUG 57263</strain>
    </source>
</reference>
<dbReference type="InterPro" id="IPR037523">
    <property type="entry name" value="VOC_core"/>
</dbReference>